<protein>
    <recommendedName>
        <fullName evidence="5">Ataxin-10 homolog</fullName>
    </recommendedName>
    <alternativeName>
        <fullName evidence="6">Copper transport protein 86</fullName>
    </alternativeName>
</protein>
<dbReference type="InterPro" id="IPR051374">
    <property type="entry name" value="Ataxin-10/CTR86_families"/>
</dbReference>
<keyword evidence="3" id="KW-0131">Cell cycle</keyword>
<keyword evidence="9" id="KW-1185">Reference proteome</keyword>
<comment type="caution">
    <text evidence="8">The sequence shown here is derived from an EMBL/GenBank/DDBJ whole genome shotgun (WGS) entry which is preliminary data.</text>
</comment>
<feature type="domain" description="Ataxin-10" evidence="7">
    <location>
        <begin position="384"/>
        <end position="457"/>
    </location>
</feature>
<evidence type="ECO:0000256" key="5">
    <source>
        <dbReference type="ARBA" id="ARBA00044801"/>
    </source>
</evidence>
<dbReference type="AlphaFoldDB" id="A0A9N9FGU8"/>
<evidence type="ECO:0000256" key="2">
    <source>
        <dbReference type="ARBA" id="ARBA00022618"/>
    </source>
</evidence>
<organism evidence="8 9">
    <name type="scientific">Ambispora leptoticha</name>
    <dbReference type="NCBI Taxonomy" id="144679"/>
    <lineage>
        <taxon>Eukaryota</taxon>
        <taxon>Fungi</taxon>
        <taxon>Fungi incertae sedis</taxon>
        <taxon>Mucoromycota</taxon>
        <taxon>Glomeromycotina</taxon>
        <taxon>Glomeromycetes</taxon>
        <taxon>Archaeosporales</taxon>
        <taxon>Ambisporaceae</taxon>
        <taxon>Ambispora</taxon>
    </lineage>
</organism>
<keyword evidence="2" id="KW-0132">Cell division</keyword>
<proteinExistence type="inferred from homology"/>
<dbReference type="InterPro" id="IPR016024">
    <property type="entry name" value="ARM-type_fold"/>
</dbReference>
<evidence type="ECO:0000256" key="3">
    <source>
        <dbReference type="ARBA" id="ARBA00023306"/>
    </source>
</evidence>
<dbReference type="GO" id="GO:0051301">
    <property type="term" value="P:cell division"/>
    <property type="evidence" value="ECO:0007669"/>
    <property type="project" value="UniProtKB-KW"/>
</dbReference>
<comment type="function">
    <text evidence="4">May play a role in the regulation of cytokinesis.</text>
</comment>
<dbReference type="GO" id="GO:0005829">
    <property type="term" value="C:cytosol"/>
    <property type="evidence" value="ECO:0007669"/>
    <property type="project" value="TreeGrafter"/>
</dbReference>
<dbReference type="InterPro" id="IPR019156">
    <property type="entry name" value="Ataxin-10_domain"/>
</dbReference>
<comment type="similarity">
    <text evidence="1">Belongs to the ataxin-10 family.</text>
</comment>
<evidence type="ECO:0000259" key="7">
    <source>
        <dbReference type="Pfam" id="PF09759"/>
    </source>
</evidence>
<dbReference type="Proteomes" id="UP000789508">
    <property type="component" value="Unassembled WGS sequence"/>
</dbReference>
<dbReference type="PANTHER" id="PTHR13255">
    <property type="entry name" value="ATAXIN-10"/>
    <property type="match status" value="1"/>
</dbReference>
<dbReference type="Gene3D" id="1.25.10.10">
    <property type="entry name" value="Leucine-rich Repeat Variant"/>
    <property type="match status" value="1"/>
</dbReference>
<accession>A0A9N9FGU8</accession>
<name>A0A9N9FGU8_9GLOM</name>
<reference evidence="8" key="1">
    <citation type="submission" date="2021-06" db="EMBL/GenBank/DDBJ databases">
        <authorList>
            <person name="Kallberg Y."/>
            <person name="Tangrot J."/>
            <person name="Rosling A."/>
        </authorList>
    </citation>
    <scope>NUCLEOTIDE SEQUENCE</scope>
    <source>
        <strain evidence="8">FL130A</strain>
    </source>
</reference>
<gene>
    <name evidence="8" type="ORF">ALEPTO_LOCUS5040</name>
</gene>
<evidence type="ECO:0000256" key="1">
    <source>
        <dbReference type="ARBA" id="ARBA00008384"/>
    </source>
</evidence>
<dbReference type="InterPro" id="IPR011989">
    <property type="entry name" value="ARM-like"/>
</dbReference>
<dbReference type="PANTHER" id="PTHR13255:SF0">
    <property type="entry name" value="ATAXIN-10"/>
    <property type="match status" value="1"/>
</dbReference>
<dbReference type="SUPFAM" id="SSF48371">
    <property type="entry name" value="ARM repeat"/>
    <property type="match status" value="1"/>
</dbReference>
<dbReference type="OrthoDB" id="379794at2759"/>
<dbReference type="EMBL" id="CAJVPS010001308">
    <property type="protein sequence ID" value="CAG8533230.1"/>
    <property type="molecule type" value="Genomic_DNA"/>
</dbReference>
<evidence type="ECO:0000256" key="4">
    <source>
        <dbReference type="ARBA" id="ARBA00044746"/>
    </source>
</evidence>
<dbReference type="Pfam" id="PF09759">
    <property type="entry name" value="Atx10homo_assoc"/>
    <property type="match status" value="1"/>
</dbReference>
<evidence type="ECO:0000313" key="8">
    <source>
        <dbReference type="EMBL" id="CAG8533230.1"/>
    </source>
</evidence>
<evidence type="ECO:0000256" key="6">
    <source>
        <dbReference type="ARBA" id="ARBA00044805"/>
    </source>
</evidence>
<sequence>MITAELQSNRNYRNELSKNKEFLEKSIILTKNFYDELSSKEEEKRGKNDLDLSPSYLELTMWLLRMIRNFVAEIEANQNSAVKFGWHKIIEKILFYCISNLHRQQNQQSTQALSNIITGNSITQKIIWDELLLSPSKDKIEPPNEDLLSKLASCGDDIILLSTLVLVFNTIHDNESLCIALIESSTGTRLLKIILYEVRSFINEEEDILNEEKETKKSFELIDAVMSRIIELDLFPLLFEKLYESEAIGPQNTTINQDQIILLKLLYSKIFNDNSPLSLPKLSQTCSHLICLFNSITPEIIKEMEAIKNDNNTTNTLSAELESELIEDGAISAKINDTCLRLLLNIFGDLSQSLDDEINEANDCNNKVDIREYLFKNGILTSCIVSNLAYENRIVQDKVRKLGGIQLILNQCNIDDNNPFLREQSIFAIRNLLYQNSENQKLVGELTPIRAVQSDDLGIGIKTVGGPSYSKTL</sequence>
<evidence type="ECO:0000313" key="9">
    <source>
        <dbReference type="Proteomes" id="UP000789508"/>
    </source>
</evidence>